<evidence type="ECO:0000313" key="2">
    <source>
        <dbReference type="Proteomes" id="UP001062846"/>
    </source>
</evidence>
<accession>A0ACC0LP04</accession>
<comment type="caution">
    <text evidence="1">The sequence shown here is derived from an EMBL/GenBank/DDBJ whole genome shotgun (WGS) entry which is preliminary data.</text>
</comment>
<protein>
    <submittedName>
        <fullName evidence="1">Uncharacterized protein</fullName>
    </submittedName>
</protein>
<keyword evidence="2" id="KW-1185">Reference proteome</keyword>
<reference evidence="1" key="1">
    <citation type="submission" date="2022-02" db="EMBL/GenBank/DDBJ databases">
        <title>Plant Genome Project.</title>
        <authorList>
            <person name="Zhang R.-G."/>
        </authorList>
    </citation>
    <scope>NUCLEOTIDE SEQUENCE</scope>
    <source>
        <strain evidence="1">AT1</strain>
    </source>
</reference>
<gene>
    <name evidence="1" type="ORF">RHMOL_Rhmol11G0020200</name>
</gene>
<evidence type="ECO:0000313" key="1">
    <source>
        <dbReference type="EMBL" id="KAI8530001.1"/>
    </source>
</evidence>
<proteinExistence type="predicted"/>
<name>A0ACC0LP04_RHOML</name>
<dbReference type="EMBL" id="CM046398">
    <property type="protein sequence ID" value="KAI8530001.1"/>
    <property type="molecule type" value="Genomic_DNA"/>
</dbReference>
<sequence>MKASVANYGLGARSMSEPELLKPLEGKRLHQKGPIRLRRRGKSLGSDLAMCSVSGLSSRSFMMSLEAVTRAYPPHAGLEAKQTRVYKYKRILS</sequence>
<organism evidence="1 2">
    <name type="scientific">Rhododendron molle</name>
    <name type="common">Chinese azalea</name>
    <name type="synonym">Azalea mollis</name>
    <dbReference type="NCBI Taxonomy" id="49168"/>
    <lineage>
        <taxon>Eukaryota</taxon>
        <taxon>Viridiplantae</taxon>
        <taxon>Streptophyta</taxon>
        <taxon>Embryophyta</taxon>
        <taxon>Tracheophyta</taxon>
        <taxon>Spermatophyta</taxon>
        <taxon>Magnoliopsida</taxon>
        <taxon>eudicotyledons</taxon>
        <taxon>Gunneridae</taxon>
        <taxon>Pentapetalae</taxon>
        <taxon>asterids</taxon>
        <taxon>Ericales</taxon>
        <taxon>Ericaceae</taxon>
        <taxon>Ericoideae</taxon>
        <taxon>Rhodoreae</taxon>
        <taxon>Rhododendron</taxon>
    </lineage>
</organism>
<dbReference type="Proteomes" id="UP001062846">
    <property type="component" value="Chromosome 11"/>
</dbReference>